<dbReference type="Proteomes" id="UP001648503">
    <property type="component" value="Unassembled WGS sequence"/>
</dbReference>
<feature type="region of interest" description="Disordered" evidence="1">
    <location>
        <begin position="549"/>
        <end position="578"/>
    </location>
</feature>
<evidence type="ECO:0000256" key="1">
    <source>
        <dbReference type="SAM" id="MobiDB-lite"/>
    </source>
</evidence>
<feature type="compositionally biased region" description="Low complexity" evidence="1">
    <location>
        <begin position="471"/>
        <end position="480"/>
    </location>
</feature>
<feature type="region of interest" description="Disordered" evidence="1">
    <location>
        <begin position="192"/>
        <end position="211"/>
    </location>
</feature>
<comment type="caution">
    <text evidence="2">The sequence shown here is derived from an EMBL/GenBank/DDBJ whole genome shotgun (WGS) entry which is preliminary data.</text>
</comment>
<sequence>MAQKQKQKQQLLSQQLRHESGVVVCQPRPPSGSELWKLDGLAHSVLEVLFIRRHLTMFGSDQLLHPSSSQTHTQPSSQTHTQLSTQILSQASALSKCSQTQNSLGSSHSSIAFNAEISSIRAIEDSGEASITPSASIPNADVVSGYIALKMLEDNPFLWGALDSPQTTPAPIFQRLLLVLLGSYVIDAVHARQQQPQQPSQQPSQQLSQQLSQPPLDIQHGIWHLECAAYILEHGALQVHADLIDVYIELLRELRTQIYIARYMRGDAVQDCDDAFSLPLDCDVSGVSLAHIDHFHSLLDARIIEMKEVMESTGYDAVQVCSVYPFEGFTDDAAAYIAVLGKLLSCDYSPKRVRDMVRDAHRKSEQPVWAMYVSNPALIHQEQKADQASIDMLAISSGVDSDTLSDNVPDSDVTASVDVALEYKVAPNQLRHWITELLDSDSDVTPESLIQFDGKKSVIKQARKRVRQDAGDSNSRNGSGSDDEKSGVEHDRHRHRGGRRGRSRGRDLQSPTPLLPARLADLRPSLRKPLGDLSVSDGSHGVGCVRSVETIPQQRAGARVSPTKGTRRSRQREPISQEEVGAVVPIGTECDLDLVLQQLQSIQSDQREYQIDCLELNRRYKSLQRRLSRVVDMISSAQMTKRAAGAPRWVEEGDAHDDPSDTRDNADSDARDHDDGGNQCVAPPVRSSSLRRDGGSHNKAYHDVSELHRRNGSPAQVASRSRNLRESSASHIRHSRHSRHSRHVQPSSRRRSKTKRTASQQLAFEDFTGSHAALTDKETSRRSTVLESTLPWPSYGRRSSGAADIRTPKTRMESYDDPTDMDDDDDDDDEEEEEEDEDDDEEEDDDEDDEEEYDEEDEEDVVIGLDGLNRPDLYSGNSRQRRAQSAGRPKERIKWKNYEVEDLDKAIGVYGRKWQRIASLLRRNGEPAFPHRDADKILRKYTRESTRRLRNGLPLGNFKYGVEKIRFSKKAARLSVGE</sequence>
<evidence type="ECO:0008006" key="4">
    <source>
        <dbReference type="Google" id="ProtNLM"/>
    </source>
</evidence>
<organism evidence="2 3">
    <name type="scientific">Batrachochytrium salamandrivorans</name>
    <dbReference type="NCBI Taxonomy" id="1357716"/>
    <lineage>
        <taxon>Eukaryota</taxon>
        <taxon>Fungi</taxon>
        <taxon>Fungi incertae sedis</taxon>
        <taxon>Chytridiomycota</taxon>
        <taxon>Chytridiomycota incertae sedis</taxon>
        <taxon>Chytridiomycetes</taxon>
        <taxon>Rhizophydiales</taxon>
        <taxon>Rhizophydiales incertae sedis</taxon>
        <taxon>Batrachochytrium</taxon>
    </lineage>
</organism>
<keyword evidence="3" id="KW-1185">Reference proteome</keyword>
<protein>
    <recommendedName>
        <fullName evidence="4">Myb-like domain-containing protein</fullName>
    </recommendedName>
</protein>
<feature type="region of interest" description="Disordered" evidence="1">
    <location>
        <begin position="637"/>
        <end position="890"/>
    </location>
</feature>
<feature type="compositionally biased region" description="Basic residues" evidence="1">
    <location>
        <begin position="492"/>
        <end position="503"/>
    </location>
</feature>
<evidence type="ECO:0000313" key="3">
    <source>
        <dbReference type="Proteomes" id="UP001648503"/>
    </source>
</evidence>
<feature type="compositionally biased region" description="Low complexity" evidence="1">
    <location>
        <begin position="193"/>
        <end position="211"/>
    </location>
</feature>
<feature type="compositionally biased region" description="Basic and acidic residues" evidence="1">
    <location>
        <begin position="649"/>
        <end position="676"/>
    </location>
</feature>
<evidence type="ECO:0000313" key="2">
    <source>
        <dbReference type="EMBL" id="KAH6591362.1"/>
    </source>
</evidence>
<proteinExistence type="predicted"/>
<feature type="compositionally biased region" description="Basic residues" evidence="1">
    <location>
        <begin position="731"/>
        <end position="756"/>
    </location>
</feature>
<name>A0ABQ8F3U2_9FUNG</name>
<feature type="compositionally biased region" description="Acidic residues" evidence="1">
    <location>
        <begin position="815"/>
        <end position="861"/>
    </location>
</feature>
<feature type="compositionally biased region" description="Basic and acidic residues" evidence="1">
    <location>
        <begin position="690"/>
        <end position="709"/>
    </location>
</feature>
<gene>
    <name evidence="2" type="ORF">BASA50_008717</name>
</gene>
<dbReference type="EMBL" id="JAFCIX010000410">
    <property type="protein sequence ID" value="KAH6591362.1"/>
    <property type="molecule type" value="Genomic_DNA"/>
</dbReference>
<accession>A0ABQ8F3U2</accession>
<reference evidence="2 3" key="1">
    <citation type="submission" date="2021-02" db="EMBL/GenBank/DDBJ databases">
        <title>Variation within the Batrachochytrium salamandrivorans European outbreak.</title>
        <authorList>
            <person name="Kelly M."/>
            <person name="Pasmans F."/>
            <person name="Shea T.P."/>
            <person name="Munoz J.F."/>
            <person name="Carranza S."/>
            <person name="Cuomo C.A."/>
            <person name="Martel A."/>
        </authorList>
    </citation>
    <scope>NUCLEOTIDE SEQUENCE [LARGE SCALE GENOMIC DNA]</scope>
    <source>
        <strain evidence="2 3">AMFP18/2</strain>
    </source>
</reference>
<feature type="compositionally biased region" description="Basic and acidic residues" evidence="1">
    <location>
        <begin position="482"/>
        <end position="491"/>
    </location>
</feature>
<feature type="region of interest" description="Disordered" evidence="1">
    <location>
        <begin position="461"/>
        <end position="519"/>
    </location>
</feature>